<sequence length="485" mass="54341">MGPRLKHLVSFVPIDMNHEKSHSVATEVSDLSMDNGSDGNDGSPYILVQNDMDEILAPTESPSSLPAKDLARYKQLFNDNMQNKPVNYDQAFALLLSWDQEISDLEVHHEFDELQKFLEDEYGFTVQREQLGGGKPHHQLNRILSSFMEECDGEDRLLIIYYGGHGRYQYVPERQYNGIELAASASQQNAHNLVWSRAESNISEAHGDVVLVFDCCFAGSFGGVRVRAPQPHFEFIAACGAKEVAALPGPGSFTTAFMQAMREYKDSLECPFTTRQLVARIQAILANRPGPGKKQTPELQVRDKFSAGGNIWISPRNLNVHAMEKIESQGEHRRAHHEYIDLRLNFYRKLEPADAVNVAKHLTRLVRDEDDFAKEITLIKVSNPTAEIAQHWMERTRRNSKHRRSPSEQSSSPRTDFGGTTRAGSPVNGISIGVEVVQKLQHSVPKLGPPFHKHLDLTSSDNTEPLEPQISIVQESTVSSEAHIG</sequence>
<dbReference type="AlphaFoldDB" id="A0A9W4U4W7"/>
<gene>
    <name evidence="3" type="ORF">PDIGIT_LOCUS1439</name>
</gene>
<dbReference type="GO" id="GO:0006508">
    <property type="term" value="P:proteolysis"/>
    <property type="evidence" value="ECO:0007669"/>
    <property type="project" value="InterPro"/>
</dbReference>
<dbReference type="Pfam" id="PF00656">
    <property type="entry name" value="Peptidase_C14"/>
    <property type="match status" value="1"/>
</dbReference>
<name>A0A9W4U4W7_9PLEO</name>
<protein>
    <recommendedName>
        <fullName evidence="2">Peptidase C14 caspase domain-containing protein</fullName>
    </recommendedName>
</protein>
<keyword evidence="4" id="KW-1185">Reference proteome</keyword>
<feature type="domain" description="Peptidase C14 caspase" evidence="2">
    <location>
        <begin position="111"/>
        <end position="301"/>
    </location>
</feature>
<dbReference type="OrthoDB" id="4760831at2759"/>
<dbReference type="Proteomes" id="UP001152607">
    <property type="component" value="Unassembled WGS sequence"/>
</dbReference>
<reference evidence="3" key="1">
    <citation type="submission" date="2023-01" db="EMBL/GenBank/DDBJ databases">
        <authorList>
            <person name="Van Ghelder C."/>
            <person name="Rancurel C."/>
        </authorList>
    </citation>
    <scope>NUCLEOTIDE SEQUENCE</scope>
    <source>
        <strain evidence="3">CNCM I-4278</strain>
    </source>
</reference>
<comment type="caution">
    <text evidence="3">The sequence shown here is derived from an EMBL/GenBank/DDBJ whole genome shotgun (WGS) entry which is preliminary data.</text>
</comment>
<organism evidence="3 4">
    <name type="scientific">Periconia digitata</name>
    <dbReference type="NCBI Taxonomy" id="1303443"/>
    <lineage>
        <taxon>Eukaryota</taxon>
        <taxon>Fungi</taxon>
        <taxon>Dikarya</taxon>
        <taxon>Ascomycota</taxon>
        <taxon>Pezizomycotina</taxon>
        <taxon>Dothideomycetes</taxon>
        <taxon>Pleosporomycetidae</taxon>
        <taxon>Pleosporales</taxon>
        <taxon>Massarineae</taxon>
        <taxon>Periconiaceae</taxon>
        <taxon>Periconia</taxon>
    </lineage>
</organism>
<proteinExistence type="predicted"/>
<dbReference type="EMBL" id="CAOQHR010000001">
    <property type="protein sequence ID" value="CAI6263304.1"/>
    <property type="molecule type" value="Genomic_DNA"/>
</dbReference>
<dbReference type="InterPro" id="IPR011600">
    <property type="entry name" value="Pept_C14_caspase"/>
</dbReference>
<feature type="region of interest" description="Disordered" evidence="1">
    <location>
        <begin position="394"/>
        <end position="425"/>
    </location>
</feature>
<evidence type="ECO:0000313" key="3">
    <source>
        <dbReference type="EMBL" id="CAI6263304.1"/>
    </source>
</evidence>
<evidence type="ECO:0000256" key="1">
    <source>
        <dbReference type="SAM" id="MobiDB-lite"/>
    </source>
</evidence>
<evidence type="ECO:0000313" key="4">
    <source>
        <dbReference type="Proteomes" id="UP001152607"/>
    </source>
</evidence>
<dbReference type="Gene3D" id="3.40.50.1460">
    <property type="match status" value="1"/>
</dbReference>
<evidence type="ECO:0000259" key="2">
    <source>
        <dbReference type="Pfam" id="PF00656"/>
    </source>
</evidence>
<accession>A0A9W4U4W7</accession>
<dbReference type="GO" id="GO:0004197">
    <property type="term" value="F:cysteine-type endopeptidase activity"/>
    <property type="evidence" value="ECO:0007669"/>
    <property type="project" value="InterPro"/>
</dbReference>